<name>A0ABQ2HVU6_9MICO</name>
<proteinExistence type="predicted"/>
<gene>
    <name evidence="2" type="ORF">GCM10009721_18830</name>
</gene>
<feature type="compositionally biased region" description="Basic residues" evidence="1">
    <location>
        <begin position="1"/>
        <end position="15"/>
    </location>
</feature>
<evidence type="ECO:0000313" key="3">
    <source>
        <dbReference type="Proteomes" id="UP000623461"/>
    </source>
</evidence>
<accession>A0ABQ2HVU6</accession>
<comment type="caution">
    <text evidence="2">The sequence shown here is derived from an EMBL/GenBank/DDBJ whole genome shotgun (WGS) entry which is preliminary data.</text>
</comment>
<organism evidence="2 3">
    <name type="scientific">Terrabacter tumescens</name>
    <dbReference type="NCBI Taxonomy" id="60443"/>
    <lineage>
        <taxon>Bacteria</taxon>
        <taxon>Bacillati</taxon>
        <taxon>Actinomycetota</taxon>
        <taxon>Actinomycetes</taxon>
        <taxon>Micrococcales</taxon>
        <taxon>Intrasporangiaceae</taxon>
        <taxon>Terrabacter</taxon>
    </lineage>
</organism>
<sequence length="112" mass="12118">MPGGRLRCRSPRHPPRSSGSYAGGVVGEARLLRSEVRHALVKEAKGDIEIRRWSSRFGPAKVIGFEDADGGFVAVEARVQRSGRVVLLFVAGPRQREAERVLRGVLGSLATA</sequence>
<reference evidence="3" key="1">
    <citation type="journal article" date="2019" name="Int. J. Syst. Evol. Microbiol.">
        <title>The Global Catalogue of Microorganisms (GCM) 10K type strain sequencing project: providing services to taxonomists for standard genome sequencing and annotation.</title>
        <authorList>
            <consortium name="The Broad Institute Genomics Platform"/>
            <consortium name="The Broad Institute Genome Sequencing Center for Infectious Disease"/>
            <person name="Wu L."/>
            <person name="Ma J."/>
        </authorList>
    </citation>
    <scope>NUCLEOTIDE SEQUENCE [LARGE SCALE GENOMIC DNA]</scope>
    <source>
        <strain evidence="3">JCM 1365</strain>
    </source>
</reference>
<keyword evidence="3" id="KW-1185">Reference proteome</keyword>
<dbReference type="Proteomes" id="UP000623461">
    <property type="component" value="Unassembled WGS sequence"/>
</dbReference>
<dbReference type="EMBL" id="BMNZ01000003">
    <property type="protein sequence ID" value="GGM93095.1"/>
    <property type="molecule type" value="Genomic_DNA"/>
</dbReference>
<evidence type="ECO:0000313" key="2">
    <source>
        <dbReference type="EMBL" id="GGM93095.1"/>
    </source>
</evidence>
<evidence type="ECO:0000256" key="1">
    <source>
        <dbReference type="SAM" id="MobiDB-lite"/>
    </source>
</evidence>
<feature type="region of interest" description="Disordered" evidence="1">
    <location>
        <begin position="1"/>
        <end position="22"/>
    </location>
</feature>
<protein>
    <submittedName>
        <fullName evidence="2">Uncharacterized protein</fullName>
    </submittedName>
</protein>